<sequence>MGFVATLGLWIVSALWPFSTPIADSQRMPPQDVVGQDRVAGDLSEEKILKNKPKASKLRQQQLPAWQPILTASTVIPTVIGVGVIFIPIGVALFLASESVKEFTLDYTNCAINTQCSLAFNVTEDMKGDVYIYYYLENYFQNHRRYVKSRNDKQFLGNVLEVSDCEPFAYNENKIPIAPCGAIANSKFNDTYQLFYLQNGGLGRVEVPVTKNGVLWDVDKDRKFKNPPIPPGGTLCDAFKGTVKPPNWRVEPCLDDGFENVDLIVWMRTAALPNFRKLWRLVDRTTDTPIAPGLFRDGLPAGHYEMIVHSNYPVTAFGGRKSFVVSTTSWAGGKNSFLGIAYLVVGSLAIVLGIVFIVIHIKFGHSVNELSDVGAGH</sequence>
<evidence type="ECO:0000256" key="2">
    <source>
        <dbReference type="ARBA" id="ARBA00009457"/>
    </source>
</evidence>
<evidence type="ECO:0000256" key="3">
    <source>
        <dbReference type="ARBA" id="ARBA00022692"/>
    </source>
</evidence>
<evidence type="ECO:0000256" key="8">
    <source>
        <dbReference type="SAM" id="SignalP"/>
    </source>
</evidence>
<accession>A0ABR1DQA0</accession>
<dbReference type="Proteomes" id="UP001303046">
    <property type="component" value="Unassembled WGS sequence"/>
</dbReference>
<comment type="caution">
    <text evidence="9">The sequence shown here is derived from an EMBL/GenBank/DDBJ whole genome shotgun (WGS) entry which is preliminary data.</text>
</comment>
<feature type="transmembrane region" description="Helical" evidence="7">
    <location>
        <begin position="340"/>
        <end position="361"/>
    </location>
</feature>
<reference evidence="9 10" key="1">
    <citation type="submission" date="2023-08" db="EMBL/GenBank/DDBJ databases">
        <title>A Necator americanus chromosomal reference genome.</title>
        <authorList>
            <person name="Ilik V."/>
            <person name="Petrzelkova K.J."/>
            <person name="Pardy F."/>
            <person name="Fuh T."/>
            <person name="Niatou-Singa F.S."/>
            <person name="Gouil Q."/>
            <person name="Baker L."/>
            <person name="Ritchie M.E."/>
            <person name="Jex A.R."/>
            <person name="Gazzola D."/>
            <person name="Li H."/>
            <person name="Toshio Fujiwara R."/>
            <person name="Zhan B."/>
            <person name="Aroian R.V."/>
            <person name="Pafco B."/>
            <person name="Schwarz E.M."/>
        </authorList>
    </citation>
    <scope>NUCLEOTIDE SEQUENCE [LARGE SCALE GENOMIC DNA]</scope>
    <source>
        <strain evidence="9 10">Aroian</strain>
        <tissue evidence="9">Whole animal</tissue>
    </source>
</reference>
<dbReference type="PIRSF" id="PIRSF015840">
    <property type="entry name" value="DUF284_TM_euk"/>
    <property type="match status" value="1"/>
</dbReference>
<keyword evidence="10" id="KW-1185">Reference proteome</keyword>
<evidence type="ECO:0000256" key="5">
    <source>
        <dbReference type="ARBA" id="ARBA00023136"/>
    </source>
</evidence>
<evidence type="ECO:0000256" key="6">
    <source>
        <dbReference type="PIRNR" id="PIRNR015840"/>
    </source>
</evidence>
<name>A0ABR1DQA0_NECAM</name>
<proteinExistence type="inferred from homology"/>
<dbReference type="Pfam" id="PF03381">
    <property type="entry name" value="CDC50"/>
    <property type="match status" value="1"/>
</dbReference>
<keyword evidence="4 7" id="KW-1133">Transmembrane helix</keyword>
<comment type="subcellular location">
    <subcellularLocation>
        <location evidence="1">Membrane</location>
        <topology evidence="1">Multi-pass membrane protein</topology>
    </subcellularLocation>
</comment>
<evidence type="ECO:0000313" key="9">
    <source>
        <dbReference type="EMBL" id="KAK6752086.1"/>
    </source>
</evidence>
<dbReference type="PANTHER" id="PTHR10926:SF0">
    <property type="entry name" value="CDC50, ISOFORM A"/>
    <property type="match status" value="1"/>
</dbReference>
<comment type="similarity">
    <text evidence="2 6">Belongs to the CDC50/LEM3 family.</text>
</comment>
<feature type="transmembrane region" description="Helical" evidence="7">
    <location>
        <begin position="75"/>
        <end position="96"/>
    </location>
</feature>
<dbReference type="PANTHER" id="PTHR10926">
    <property type="entry name" value="CELL CYCLE CONTROL PROTEIN 50"/>
    <property type="match status" value="1"/>
</dbReference>
<keyword evidence="3 7" id="KW-0812">Transmembrane</keyword>
<organism evidence="9 10">
    <name type="scientific">Necator americanus</name>
    <name type="common">Human hookworm</name>
    <dbReference type="NCBI Taxonomy" id="51031"/>
    <lineage>
        <taxon>Eukaryota</taxon>
        <taxon>Metazoa</taxon>
        <taxon>Ecdysozoa</taxon>
        <taxon>Nematoda</taxon>
        <taxon>Chromadorea</taxon>
        <taxon>Rhabditida</taxon>
        <taxon>Rhabditina</taxon>
        <taxon>Rhabditomorpha</taxon>
        <taxon>Strongyloidea</taxon>
        <taxon>Ancylostomatidae</taxon>
        <taxon>Bunostominae</taxon>
        <taxon>Necator</taxon>
    </lineage>
</organism>
<dbReference type="InterPro" id="IPR005045">
    <property type="entry name" value="CDC50/LEM3_fam"/>
</dbReference>
<keyword evidence="5 6" id="KW-0472">Membrane</keyword>
<evidence type="ECO:0000256" key="7">
    <source>
        <dbReference type="SAM" id="Phobius"/>
    </source>
</evidence>
<gene>
    <name evidence="9" type="primary">Necator_chrIV.g16778</name>
    <name evidence="9" type="ORF">RB195_003481</name>
</gene>
<dbReference type="EMBL" id="JAVFWL010000004">
    <property type="protein sequence ID" value="KAK6752086.1"/>
    <property type="molecule type" value="Genomic_DNA"/>
</dbReference>
<evidence type="ECO:0000313" key="10">
    <source>
        <dbReference type="Proteomes" id="UP001303046"/>
    </source>
</evidence>
<keyword evidence="8" id="KW-0732">Signal</keyword>
<feature type="chain" id="PRO_5047482172" description="CDC50 family protein, LEM3 family" evidence="8">
    <location>
        <begin position="26"/>
        <end position="377"/>
    </location>
</feature>
<feature type="signal peptide" evidence="8">
    <location>
        <begin position="1"/>
        <end position="25"/>
    </location>
</feature>
<evidence type="ECO:0000256" key="4">
    <source>
        <dbReference type="ARBA" id="ARBA00022989"/>
    </source>
</evidence>
<protein>
    <recommendedName>
        <fullName evidence="11">CDC50 family protein, LEM3 family</fullName>
    </recommendedName>
</protein>
<evidence type="ECO:0008006" key="11">
    <source>
        <dbReference type="Google" id="ProtNLM"/>
    </source>
</evidence>
<evidence type="ECO:0000256" key="1">
    <source>
        <dbReference type="ARBA" id="ARBA00004141"/>
    </source>
</evidence>